<dbReference type="Pfam" id="PF00076">
    <property type="entry name" value="RRM_1"/>
    <property type="match status" value="1"/>
</dbReference>
<feature type="compositionally biased region" description="Basic and acidic residues" evidence="5">
    <location>
        <begin position="30"/>
        <end position="42"/>
    </location>
</feature>
<protein>
    <submittedName>
        <fullName evidence="7 8">Scaffold attachment factor B1, putative</fullName>
    </submittedName>
</protein>
<comment type="subcellular location">
    <subcellularLocation>
        <location evidence="1">Nucleus</location>
    </subcellularLocation>
</comment>
<name>B7Q2T6_IXOSC</name>
<feature type="compositionally biased region" description="Low complexity" evidence="5">
    <location>
        <begin position="103"/>
        <end position="138"/>
    </location>
</feature>
<dbReference type="VEuPathDB" id="VectorBase:ISCP_013486"/>
<evidence type="ECO:0000256" key="3">
    <source>
        <dbReference type="ARBA" id="ARBA00023242"/>
    </source>
</evidence>
<dbReference type="SMART" id="SM00360">
    <property type="entry name" value="RRM"/>
    <property type="match status" value="1"/>
</dbReference>
<feature type="compositionally biased region" description="Acidic residues" evidence="5">
    <location>
        <begin position="16"/>
        <end position="29"/>
    </location>
</feature>
<evidence type="ECO:0000313" key="8">
    <source>
        <dbReference type="EnsemblMetazoa" id="ISCW008767-PA"/>
    </source>
</evidence>
<reference evidence="7 9" key="1">
    <citation type="submission" date="2008-03" db="EMBL/GenBank/DDBJ databases">
        <title>Annotation of Ixodes scapularis.</title>
        <authorList>
            <consortium name="Ixodes scapularis Genome Project Consortium"/>
            <person name="Caler E."/>
            <person name="Hannick L.I."/>
            <person name="Bidwell S."/>
            <person name="Joardar V."/>
            <person name="Thiagarajan M."/>
            <person name="Amedeo P."/>
            <person name="Galinsky K.J."/>
            <person name="Schobel S."/>
            <person name="Inman J."/>
            <person name="Hostetler J."/>
            <person name="Miller J."/>
            <person name="Hammond M."/>
            <person name="Megy K."/>
            <person name="Lawson D."/>
            <person name="Kodira C."/>
            <person name="Sutton G."/>
            <person name="Meyer J."/>
            <person name="Hill C.A."/>
            <person name="Birren B."/>
            <person name="Nene V."/>
            <person name="Collins F."/>
            <person name="Alarcon-Chaidez F."/>
            <person name="Wikel S."/>
            <person name="Strausberg R."/>
        </authorList>
    </citation>
    <scope>NUCLEOTIDE SEQUENCE [LARGE SCALE GENOMIC DNA]</scope>
    <source>
        <strain evidence="9">Wikel</strain>
        <strain evidence="7">Wikel colony</strain>
    </source>
</reference>
<dbReference type="EnsemblMetazoa" id="ISCW008767-RA">
    <property type="protein sequence ID" value="ISCW008767-PA"/>
    <property type="gene ID" value="ISCW008767"/>
</dbReference>
<dbReference type="VEuPathDB" id="VectorBase:ISCW008767"/>
<dbReference type="SUPFAM" id="SSF54928">
    <property type="entry name" value="RNA-binding domain, RBD"/>
    <property type="match status" value="1"/>
</dbReference>
<evidence type="ECO:0000256" key="2">
    <source>
        <dbReference type="ARBA" id="ARBA00022884"/>
    </source>
</evidence>
<dbReference type="EMBL" id="ABJB010057317">
    <property type="status" value="NOT_ANNOTATED_CDS"/>
    <property type="molecule type" value="Genomic_DNA"/>
</dbReference>
<evidence type="ECO:0007829" key="10">
    <source>
        <dbReference type="PeptideAtlas" id="B7Q2T6"/>
    </source>
</evidence>
<feature type="region of interest" description="Disordered" evidence="5">
    <location>
        <begin position="445"/>
        <end position="476"/>
    </location>
</feature>
<evidence type="ECO:0000256" key="5">
    <source>
        <dbReference type="SAM" id="MobiDB-lite"/>
    </source>
</evidence>
<feature type="domain" description="RRM" evidence="6">
    <location>
        <begin position="155"/>
        <end position="233"/>
    </location>
</feature>
<evidence type="ECO:0000256" key="4">
    <source>
        <dbReference type="PROSITE-ProRule" id="PRU00176"/>
    </source>
</evidence>
<feature type="compositionally biased region" description="Low complexity" evidence="5">
    <location>
        <begin position="245"/>
        <end position="259"/>
    </location>
</feature>
<dbReference type="EMBL" id="ABJB011007200">
    <property type="status" value="NOT_ANNOTATED_CDS"/>
    <property type="molecule type" value="Genomic_DNA"/>
</dbReference>
<dbReference type="InterPro" id="IPR035979">
    <property type="entry name" value="RBD_domain_sf"/>
</dbReference>
<dbReference type="PANTHER" id="PTHR15683:SF8">
    <property type="entry name" value="SCAFFOLD ATTACHMENT FACTOR B, ISOFORM B"/>
    <property type="match status" value="1"/>
</dbReference>
<proteinExistence type="evidence at protein level"/>
<dbReference type="InterPro" id="IPR000504">
    <property type="entry name" value="RRM_dom"/>
</dbReference>
<keyword evidence="9" id="KW-1185">Reference proteome</keyword>
<accession>B7Q2T6</accession>
<sequence length="489" mass="53025">EGSSEVMDADALQLSIEDEEKLLNEEEESFDKSKDEASHQEDASADGGTDSSATPDAKGAKKKGPKAGPKDQDKATSSTEPGAPAKEEGGEEGGDTKKEEAAEAANDAPAGAAPTTTPAKAAAAKSAGGKVASKVAGKSSKDHGKKAVAPTSSGRNLWVSGLSSSTRAADLKALFSKYGKVVTAKIVTNARTPGARCYGFITMGAMEEGTKCIQHLDRTELHGKMISVERTKYEPGGALKRSEAKNNQAKARAASAAAAARKEGKPEAAAAAPKVASTPAKPKTTVKKVVAAATNGKKKVKPKAPVEKAAVNTGKEAATKESNADDGMVVIDENTSKDESKEKHREKRPTVRERRPVRSRSRERPSVRHSSSYPVRRPYERSGMGFFRRPSFYQRGPYFGRPSMGGGNFRSPSFGPHRGAPGGHDMMAARRMRDERMRTRDRLDLREEERRSFHDSMRQRELERKQREESYRLERERERLRQDHCFTCP</sequence>
<feature type="region of interest" description="Disordered" evidence="5">
    <location>
        <begin position="236"/>
        <end position="377"/>
    </location>
</feature>
<evidence type="ECO:0000256" key="1">
    <source>
        <dbReference type="ARBA" id="ARBA00004123"/>
    </source>
</evidence>
<dbReference type="PROSITE" id="PS50102">
    <property type="entry name" value="RRM"/>
    <property type="match status" value="1"/>
</dbReference>
<feature type="non-terminal residue" evidence="7">
    <location>
        <position position="1"/>
    </location>
</feature>
<evidence type="ECO:0000313" key="9">
    <source>
        <dbReference type="Proteomes" id="UP000001555"/>
    </source>
</evidence>
<dbReference type="Proteomes" id="UP000001555">
    <property type="component" value="Unassembled WGS sequence"/>
</dbReference>
<dbReference type="HOGENOM" id="CLU_558505_0_0_1"/>
<dbReference type="EMBL" id="ABJB010956586">
    <property type="status" value="NOT_ANNOTATED_CDS"/>
    <property type="molecule type" value="Genomic_DNA"/>
</dbReference>
<dbReference type="GO" id="GO:0005634">
    <property type="term" value="C:nucleus"/>
    <property type="evidence" value="ECO:0007669"/>
    <property type="project" value="UniProtKB-SubCell"/>
</dbReference>
<keyword evidence="3" id="KW-0539">Nucleus</keyword>
<dbReference type="InterPro" id="IPR012677">
    <property type="entry name" value="Nucleotide-bd_a/b_plait_sf"/>
</dbReference>
<dbReference type="InterPro" id="IPR051738">
    <property type="entry name" value="SAF_Modulators"/>
</dbReference>
<dbReference type="PANTHER" id="PTHR15683">
    <property type="entry name" value="SCAFFOLD ATTACHMENT FACTOR B-RELATED"/>
    <property type="match status" value="1"/>
</dbReference>
<organism>
    <name type="scientific">Ixodes scapularis</name>
    <name type="common">Black-legged tick</name>
    <name type="synonym">Deer tick</name>
    <dbReference type="NCBI Taxonomy" id="6945"/>
    <lineage>
        <taxon>Eukaryota</taxon>
        <taxon>Metazoa</taxon>
        <taxon>Ecdysozoa</taxon>
        <taxon>Arthropoda</taxon>
        <taxon>Chelicerata</taxon>
        <taxon>Arachnida</taxon>
        <taxon>Acari</taxon>
        <taxon>Parasitiformes</taxon>
        <taxon>Ixodida</taxon>
        <taxon>Ixodoidea</taxon>
        <taxon>Ixodidae</taxon>
        <taxon>Ixodinae</taxon>
        <taxon>Ixodes</taxon>
    </lineage>
</organism>
<dbReference type="AlphaFoldDB" id="B7Q2T6"/>
<dbReference type="EMBL" id="DS845494">
    <property type="protein sequence ID" value="EEC13158.1"/>
    <property type="molecule type" value="Genomic_DNA"/>
</dbReference>
<evidence type="ECO:0000259" key="6">
    <source>
        <dbReference type="PROSITE" id="PS50102"/>
    </source>
</evidence>
<dbReference type="Gene3D" id="3.30.70.330">
    <property type="match status" value="1"/>
</dbReference>
<keyword evidence="10" id="KW-1267">Proteomics identification</keyword>
<feature type="region of interest" description="Disordered" evidence="5">
    <location>
        <begin position="1"/>
        <end position="156"/>
    </location>
</feature>
<dbReference type="STRING" id="6945.B7Q2T6"/>
<reference evidence="8" key="2">
    <citation type="submission" date="2020-05" db="UniProtKB">
        <authorList>
            <consortium name="EnsemblMetazoa"/>
        </authorList>
    </citation>
    <scope>IDENTIFICATION</scope>
    <source>
        <strain evidence="8">wikel</strain>
    </source>
</reference>
<keyword evidence="2 4" id="KW-0694">RNA-binding</keyword>
<feature type="compositionally biased region" description="Low complexity" evidence="5">
    <location>
        <begin position="267"/>
        <end position="295"/>
    </location>
</feature>
<dbReference type="VEuPathDB" id="VectorBase:ISCI008767"/>
<dbReference type="OrthoDB" id="6159259at2759"/>
<dbReference type="PaxDb" id="6945-B7Q2T6"/>
<feature type="compositionally biased region" description="Basic and acidic residues" evidence="5">
    <location>
        <begin position="334"/>
        <end position="366"/>
    </location>
</feature>
<dbReference type="GO" id="GO:0003723">
    <property type="term" value="F:RNA binding"/>
    <property type="evidence" value="ECO:0007669"/>
    <property type="project" value="UniProtKB-UniRule"/>
</dbReference>
<gene>
    <name evidence="7" type="ORF">IscW_ISCW008767</name>
</gene>
<evidence type="ECO:0000313" key="7">
    <source>
        <dbReference type="EMBL" id="EEC13158.1"/>
    </source>
</evidence>